<dbReference type="InterPro" id="IPR036527">
    <property type="entry name" value="SCP2_sterol-bd_dom_sf"/>
</dbReference>
<dbReference type="AlphaFoldDB" id="A0A849AGW7"/>
<dbReference type="Gene3D" id="3.30.1050.20">
    <property type="match status" value="1"/>
</dbReference>
<evidence type="ECO:0000313" key="2">
    <source>
        <dbReference type="EMBL" id="NNG39107.1"/>
    </source>
</evidence>
<dbReference type="SUPFAM" id="SSF109854">
    <property type="entry name" value="DinB/YfiT-like putative metalloenzymes"/>
    <property type="match status" value="1"/>
</dbReference>
<proteinExistence type="predicted"/>
<dbReference type="GO" id="GO:0016853">
    <property type="term" value="F:isomerase activity"/>
    <property type="evidence" value="ECO:0007669"/>
    <property type="project" value="UniProtKB-KW"/>
</dbReference>
<keyword evidence="2" id="KW-0670">Pyruvate</keyword>
<feature type="domain" description="Mycothiol-dependent maleylpyruvate isomerase metal-binding" evidence="1">
    <location>
        <begin position="17"/>
        <end position="149"/>
    </location>
</feature>
<accession>A0A849AGW7</accession>
<dbReference type="SUPFAM" id="SSF55718">
    <property type="entry name" value="SCP-like"/>
    <property type="match status" value="1"/>
</dbReference>
<dbReference type="RefSeq" id="WP_171153578.1">
    <property type="nucleotide sequence ID" value="NZ_JABENB010000001.1"/>
</dbReference>
<sequence length="241" mass="25152">MTEPVATTLPWARTGQQLFERAVDGLSDADFAAPSRLPGWTNAHVVAHVAANADALGNLASWALTGVETPMYSSPGQRNADIERLAQESPTALRSLTIERGAVLLGRLRELPDADWQAPVRTAQGREVPASEVPWMRCREVFIHAVDLAPEDEFSSLPTDFLASLIADIAAQRTAKAPDGASRVALSVDDGAVVTAPVAEGQTAAEVSGGVAAVAAYLAGRGTSGLRVAGDAALPQLGPWL</sequence>
<comment type="caution">
    <text evidence="2">The sequence shown here is derived from an EMBL/GenBank/DDBJ whole genome shotgun (WGS) entry which is preliminary data.</text>
</comment>
<dbReference type="Pfam" id="PF11716">
    <property type="entry name" value="MDMPI_N"/>
    <property type="match status" value="1"/>
</dbReference>
<dbReference type="InterPro" id="IPR034660">
    <property type="entry name" value="DinB/YfiT-like"/>
</dbReference>
<reference evidence="2 3" key="1">
    <citation type="submission" date="2020-05" db="EMBL/GenBank/DDBJ databases">
        <title>Flexivirga sp. ID2601S isolated from air conditioner.</title>
        <authorList>
            <person name="Kim D.H."/>
        </authorList>
    </citation>
    <scope>NUCLEOTIDE SEQUENCE [LARGE SCALE GENOMIC DNA]</scope>
    <source>
        <strain evidence="2 3">ID2601S</strain>
    </source>
</reference>
<name>A0A849AGW7_9MICO</name>
<gene>
    <name evidence="2" type="ORF">HJ588_07445</name>
</gene>
<organism evidence="2 3">
    <name type="scientific">Flexivirga aerilata</name>
    <dbReference type="NCBI Taxonomy" id="1656889"/>
    <lineage>
        <taxon>Bacteria</taxon>
        <taxon>Bacillati</taxon>
        <taxon>Actinomycetota</taxon>
        <taxon>Actinomycetes</taxon>
        <taxon>Micrococcales</taxon>
        <taxon>Dermacoccaceae</taxon>
        <taxon>Flexivirga</taxon>
    </lineage>
</organism>
<dbReference type="InterPro" id="IPR017517">
    <property type="entry name" value="Maleyloyr_isom"/>
</dbReference>
<dbReference type="Gene3D" id="1.20.120.450">
    <property type="entry name" value="dinb family like domain"/>
    <property type="match status" value="1"/>
</dbReference>
<dbReference type="Proteomes" id="UP000557772">
    <property type="component" value="Unassembled WGS sequence"/>
</dbReference>
<protein>
    <submittedName>
        <fullName evidence="2">Maleylpyruvate isomerase family mycothiol-dependent enzyme</fullName>
    </submittedName>
</protein>
<keyword evidence="3" id="KW-1185">Reference proteome</keyword>
<evidence type="ECO:0000313" key="3">
    <source>
        <dbReference type="Proteomes" id="UP000557772"/>
    </source>
</evidence>
<evidence type="ECO:0000259" key="1">
    <source>
        <dbReference type="Pfam" id="PF11716"/>
    </source>
</evidence>
<keyword evidence="2" id="KW-0413">Isomerase</keyword>
<dbReference type="NCBIfam" id="TIGR03083">
    <property type="entry name" value="maleylpyruvate isomerase family mycothiol-dependent enzyme"/>
    <property type="match status" value="1"/>
</dbReference>
<dbReference type="EMBL" id="JABENB010000001">
    <property type="protein sequence ID" value="NNG39107.1"/>
    <property type="molecule type" value="Genomic_DNA"/>
</dbReference>
<dbReference type="GO" id="GO:0046872">
    <property type="term" value="F:metal ion binding"/>
    <property type="evidence" value="ECO:0007669"/>
    <property type="project" value="InterPro"/>
</dbReference>
<dbReference type="InterPro" id="IPR024344">
    <property type="entry name" value="MDMPI_metal-binding"/>
</dbReference>